<dbReference type="OrthoDB" id="2993351at2759"/>
<dbReference type="InterPro" id="IPR011057">
    <property type="entry name" value="Mss4-like_sf"/>
</dbReference>
<dbReference type="Gene3D" id="2.170.150.70">
    <property type="match status" value="1"/>
</dbReference>
<dbReference type="Pfam" id="PF04828">
    <property type="entry name" value="GFA"/>
    <property type="match status" value="1"/>
</dbReference>
<evidence type="ECO:0000313" key="4">
    <source>
        <dbReference type="EMBL" id="CAD7229554.1"/>
    </source>
</evidence>
<keyword evidence="3" id="KW-0862">Zinc</keyword>
<dbReference type="PANTHER" id="PTHR28620:SF1">
    <property type="entry name" value="CENP-V_GFA DOMAIN-CONTAINING PROTEIN"/>
    <property type="match status" value="1"/>
</dbReference>
<dbReference type="PROSITE" id="PS51891">
    <property type="entry name" value="CENP_V_GFA"/>
    <property type="match status" value="1"/>
</dbReference>
<proteinExistence type="inferred from homology"/>
<dbReference type="InterPro" id="IPR052355">
    <property type="entry name" value="CENP-V-like"/>
</dbReference>
<keyword evidence="2" id="KW-0479">Metal-binding</keyword>
<comment type="similarity">
    <text evidence="1">Belongs to the Gfa family.</text>
</comment>
<evidence type="ECO:0000256" key="2">
    <source>
        <dbReference type="ARBA" id="ARBA00022723"/>
    </source>
</evidence>
<evidence type="ECO:0000256" key="3">
    <source>
        <dbReference type="ARBA" id="ARBA00022833"/>
    </source>
</evidence>
<dbReference type="SUPFAM" id="SSF51316">
    <property type="entry name" value="Mss4-like"/>
    <property type="match status" value="1"/>
</dbReference>
<reference evidence="4" key="1">
    <citation type="submission" date="2020-11" db="EMBL/GenBank/DDBJ databases">
        <authorList>
            <person name="Tran Van P."/>
        </authorList>
    </citation>
    <scope>NUCLEOTIDE SEQUENCE</scope>
</reference>
<protein>
    <submittedName>
        <fullName evidence="4">Uncharacterized protein</fullName>
    </submittedName>
</protein>
<evidence type="ECO:0000256" key="1">
    <source>
        <dbReference type="ARBA" id="ARBA00005495"/>
    </source>
</evidence>
<name>A0A7R8ZRP1_9CRUS</name>
<dbReference type="EMBL" id="OB662137">
    <property type="protein sequence ID" value="CAD7229554.1"/>
    <property type="molecule type" value="Genomic_DNA"/>
</dbReference>
<dbReference type="AlphaFoldDB" id="A0A7R8ZRP1"/>
<accession>A0A7R8ZRP1</accession>
<sequence length="142" mass="16072">MPKRFSGGCHCGNIRFELLGPETPRVLFCNCSICVKKQNHHFIIPIDQFRLVRGHTSMTTYTFGTNQAKHNFCPICGVESFYIPRSNPDGVAINIYCLDEGQLGNFERVDFDGINWEQTMASKAAEMKSYSKSKPGPKVRTF</sequence>
<dbReference type="InterPro" id="IPR006913">
    <property type="entry name" value="CENP-V/GFA"/>
</dbReference>
<dbReference type="PANTHER" id="PTHR28620">
    <property type="entry name" value="CENTROMERE PROTEIN V"/>
    <property type="match status" value="1"/>
</dbReference>
<gene>
    <name evidence="4" type="ORF">CTOB1V02_LOCUS7423</name>
</gene>
<dbReference type="GO" id="GO:0016846">
    <property type="term" value="F:carbon-sulfur lyase activity"/>
    <property type="evidence" value="ECO:0007669"/>
    <property type="project" value="InterPro"/>
</dbReference>
<organism evidence="4">
    <name type="scientific">Cyprideis torosa</name>
    <dbReference type="NCBI Taxonomy" id="163714"/>
    <lineage>
        <taxon>Eukaryota</taxon>
        <taxon>Metazoa</taxon>
        <taxon>Ecdysozoa</taxon>
        <taxon>Arthropoda</taxon>
        <taxon>Crustacea</taxon>
        <taxon>Oligostraca</taxon>
        <taxon>Ostracoda</taxon>
        <taxon>Podocopa</taxon>
        <taxon>Podocopida</taxon>
        <taxon>Cytherocopina</taxon>
        <taxon>Cytheroidea</taxon>
        <taxon>Cytherideidae</taxon>
        <taxon>Cyprideis</taxon>
    </lineage>
</organism>
<dbReference type="GO" id="GO:0046872">
    <property type="term" value="F:metal ion binding"/>
    <property type="evidence" value="ECO:0007669"/>
    <property type="project" value="UniProtKB-KW"/>
</dbReference>